<dbReference type="GO" id="GO:0043755">
    <property type="term" value="F:alpha-ribazole phosphatase activity"/>
    <property type="evidence" value="ECO:0007669"/>
    <property type="project" value="UniProtKB-UniRule"/>
</dbReference>
<dbReference type="Proteomes" id="UP000257136">
    <property type="component" value="Unassembled WGS sequence"/>
</dbReference>
<dbReference type="PANTHER" id="PTHR46517:SF1">
    <property type="entry name" value="FRUCTOSE-2,6-BISPHOSPHATASE TIGAR"/>
    <property type="match status" value="1"/>
</dbReference>
<keyword evidence="1" id="KW-0378">Hydrolase</keyword>
<keyword evidence="5" id="KW-1185">Reference proteome</keyword>
<dbReference type="SUPFAM" id="SSF53254">
    <property type="entry name" value="Phosphoglycerate mutase-like"/>
    <property type="match status" value="1"/>
</dbReference>
<dbReference type="PANTHER" id="PTHR46517">
    <property type="entry name" value="FRUCTOSE-2,6-BISPHOSPHATASE TIGAR"/>
    <property type="match status" value="1"/>
</dbReference>
<dbReference type="GO" id="GO:0009236">
    <property type="term" value="P:cobalamin biosynthetic process"/>
    <property type="evidence" value="ECO:0007669"/>
    <property type="project" value="UniProtKB-UniRule"/>
</dbReference>
<dbReference type="EC" id="3.1.3.73" evidence="2"/>
<organism evidence="4 5">
    <name type="scientific">Flavobacterium aquicola</name>
    <dbReference type="NCBI Taxonomy" id="1682742"/>
    <lineage>
        <taxon>Bacteria</taxon>
        <taxon>Pseudomonadati</taxon>
        <taxon>Bacteroidota</taxon>
        <taxon>Flavobacteriia</taxon>
        <taxon>Flavobacteriales</taxon>
        <taxon>Flavobacteriaceae</taxon>
        <taxon>Flavobacterium</taxon>
    </lineage>
</organism>
<feature type="site" description="Transition state stabilizer" evidence="3">
    <location>
        <position position="144"/>
    </location>
</feature>
<dbReference type="CDD" id="cd07067">
    <property type="entry name" value="HP_PGM_like"/>
    <property type="match status" value="1"/>
</dbReference>
<dbReference type="InterPro" id="IPR029033">
    <property type="entry name" value="His_PPase_superfam"/>
</dbReference>
<dbReference type="InterPro" id="IPR017578">
    <property type="entry name" value="Ribazole_CobC"/>
</dbReference>
<reference evidence="4 5" key="1">
    <citation type="submission" date="2018-08" db="EMBL/GenBank/DDBJ databases">
        <title>Genomic Encyclopedia of Archaeal and Bacterial Type Strains, Phase II (KMG-II): from individual species to whole genera.</title>
        <authorList>
            <person name="Goeker M."/>
        </authorList>
    </citation>
    <scope>NUCLEOTIDE SEQUENCE [LARGE SCALE GENOMIC DNA]</scope>
    <source>
        <strain evidence="4 5">DSM 100880</strain>
    </source>
</reference>
<gene>
    <name evidence="4" type="ORF">C8P67_113104</name>
</gene>
<dbReference type="OrthoDB" id="9782128at2"/>
<evidence type="ECO:0000256" key="3">
    <source>
        <dbReference type="PIRSR" id="PIRSR613078-3"/>
    </source>
</evidence>
<dbReference type="GO" id="GO:0004331">
    <property type="term" value="F:fructose-2,6-bisphosphate 2-phosphatase activity"/>
    <property type="evidence" value="ECO:0007669"/>
    <property type="project" value="TreeGrafter"/>
</dbReference>
<protein>
    <recommendedName>
        <fullName evidence="2">Alpha-ribazole phosphatase</fullName>
        <ecNumber evidence="2">3.1.3.73</ecNumber>
    </recommendedName>
</protein>
<dbReference type="Gene3D" id="3.40.50.1240">
    <property type="entry name" value="Phosphoglycerate mutase-like"/>
    <property type="match status" value="1"/>
</dbReference>
<proteinExistence type="predicted"/>
<evidence type="ECO:0000313" key="4">
    <source>
        <dbReference type="EMBL" id="REG94131.1"/>
    </source>
</evidence>
<comment type="caution">
    <text evidence="4">The sequence shown here is derived from an EMBL/GenBank/DDBJ whole genome shotgun (WGS) entry which is preliminary data.</text>
</comment>
<dbReference type="RefSeq" id="WP_115814604.1">
    <property type="nucleotide sequence ID" value="NZ_QUNI01000013.1"/>
</dbReference>
<dbReference type="NCBIfam" id="TIGR03162">
    <property type="entry name" value="ribazole_cobC"/>
    <property type="match status" value="1"/>
</dbReference>
<evidence type="ECO:0000256" key="1">
    <source>
        <dbReference type="ARBA" id="ARBA00022801"/>
    </source>
</evidence>
<dbReference type="InterPro" id="IPR051695">
    <property type="entry name" value="Phosphoglycerate_Mutase"/>
</dbReference>
<accession>A0A3E0E7B7</accession>
<dbReference type="InterPro" id="IPR013078">
    <property type="entry name" value="His_Pase_superF_clade-1"/>
</dbReference>
<dbReference type="GO" id="GO:0043456">
    <property type="term" value="P:regulation of pentose-phosphate shunt"/>
    <property type="evidence" value="ECO:0007669"/>
    <property type="project" value="TreeGrafter"/>
</dbReference>
<dbReference type="Pfam" id="PF00300">
    <property type="entry name" value="His_Phos_1"/>
    <property type="match status" value="1"/>
</dbReference>
<dbReference type="GO" id="GO:0045820">
    <property type="term" value="P:negative regulation of glycolytic process"/>
    <property type="evidence" value="ECO:0007669"/>
    <property type="project" value="TreeGrafter"/>
</dbReference>
<dbReference type="AlphaFoldDB" id="A0A3E0E7B7"/>
<dbReference type="GO" id="GO:0005829">
    <property type="term" value="C:cytosol"/>
    <property type="evidence" value="ECO:0007669"/>
    <property type="project" value="TreeGrafter"/>
</dbReference>
<sequence length="188" mass="21558">MEVYLVRHTETVCEKGICYGQSDVEIREPYDLVFQTILSQLPQEAVLYSSPLQRCVVLAKHIQENIKANSIIEDSRLMEMHFGDWELQSWNDIPQEVLNPWMEDFVNVRVPNGESFVDLNKRVLDFLENEIAKGSEKPLIIVAHAGVIRSILCKINNLPLLEAFKSKLDFGAVVKIEILNSTRILKSF</sequence>
<evidence type="ECO:0000256" key="2">
    <source>
        <dbReference type="NCBIfam" id="TIGR03162"/>
    </source>
</evidence>
<name>A0A3E0E7B7_9FLAO</name>
<dbReference type="EMBL" id="QUNI01000013">
    <property type="protein sequence ID" value="REG94131.1"/>
    <property type="molecule type" value="Genomic_DNA"/>
</dbReference>
<dbReference type="SMART" id="SM00855">
    <property type="entry name" value="PGAM"/>
    <property type="match status" value="1"/>
</dbReference>
<evidence type="ECO:0000313" key="5">
    <source>
        <dbReference type="Proteomes" id="UP000257136"/>
    </source>
</evidence>